<evidence type="ECO:0000256" key="2">
    <source>
        <dbReference type="ARBA" id="ARBA00006236"/>
    </source>
</evidence>
<evidence type="ECO:0000259" key="9">
    <source>
        <dbReference type="PROSITE" id="PS50850"/>
    </source>
</evidence>
<evidence type="ECO:0000256" key="6">
    <source>
        <dbReference type="ARBA" id="ARBA00022989"/>
    </source>
</evidence>
<feature type="transmembrane region" description="Helical" evidence="8">
    <location>
        <begin position="286"/>
        <end position="307"/>
    </location>
</feature>
<keyword evidence="5 8" id="KW-0812">Transmembrane</keyword>
<feature type="transmembrane region" description="Helical" evidence="8">
    <location>
        <begin position="51"/>
        <end position="69"/>
    </location>
</feature>
<evidence type="ECO:0000256" key="5">
    <source>
        <dbReference type="ARBA" id="ARBA00022692"/>
    </source>
</evidence>
<evidence type="ECO:0000313" key="10">
    <source>
        <dbReference type="EMBL" id="GAD79593.1"/>
    </source>
</evidence>
<dbReference type="SUPFAM" id="SSF103473">
    <property type="entry name" value="MFS general substrate transporter"/>
    <property type="match status" value="1"/>
</dbReference>
<feature type="transmembrane region" description="Helical" evidence="8">
    <location>
        <begin position="258"/>
        <end position="279"/>
    </location>
</feature>
<dbReference type="STRING" id="1219080.VEZ01S_19_00070"/>
<dbReference type="GO" id="GO:1990961">
    <property type="term" value="P:xenobiotic detoxification by transmembrane export across the plasma membrane"/>
    <property type="evidence" value="ECO:0007669"/>
    <property type="project" value="InterPro"/>
</dbReference>
<dbReference type="NCBIfam" id="NF008314">
    <property type="entry name" value="PRK11102.1"/>
    <property type="match status" value="1"/>
</dbReference>
<comment type="caution">
    <text evidence="10">The sequence shown here is derived from an EMBL/GenBank/DDBJ whole genome shotgun (WGS) entry which is preliminary data.</text>
</comment>
<keyword evidence="7 8" id="KW-0472">Membrane</keyword>
<evidence type="ECO:0000256" key="3">
    <source>
        <dbReference type="ARBA" id="ARBA00022448"/>
    </source>
</evidence>
<dbReference type="PROSITE" id="PS50850">
    <property type="entry name" value="MFS"/>
    <property type="match status" value="1"/>
</dbReference>
<feature type="transmembrane region" description="Helical" evidence="8">
    <location>
        <begin position="168"/>
        <end position="187"/>
    </location>
</feature>
<evidence type="ECO:0000256" key="1">
    <source>
        <dbReference type="ARBA" id="ARBA00004651"/>
    </source>
</evidence>
<dbReference type="Gene3D" id="1.20.1720.10">
    <property type="entry name" value="Multidrug resistance protein D"/>
    <property type="match status" value="1"/>
</dbReference>
<dbReference type="CDD" id="cd17320">
    <property type="entry name" value="MFS_MdfA_MDR_like"/>
    <property type="match status" value="1"/>
</dbReference>
<comment type="caution">
    <text evidence="8">Lacks conserved residue(s) required for the propagation of feature annotation.</text>
</comment>
<reference evidence="10 11" key="1">
    <citation type="submission" date="2013-09" db="EMBL/GenBank/DDBJ databases">
        <title>Whole genome shotgun sequence of Vibrio ezurae NBRC 102218.</title>
        <authorList>
            <person name="Yoshida I."/>
            <person name="Hosoyama A."/>
            <person name="Numata M."/>
            <person name="Hashimoto M."/>
            <person name="Hosoyama Y."/>
            <person name="Tsuchikane K."/>
            <person name="Noguchi M."/>
            <person name="Hirakata S."/>
            <person name="Ichikawa N."/>
            <person name="Ohji S."/>
            <person name="Yamazoe A."/>
            <person name="Fujita N."/>
        </authorList>
    </citation>
    <scope>NUCLEOTIDE SEQUENCE [LARGE SCALE GENOMIC DNA]</scope>
    <source>
        <strain evidence="10 11">NBRC 102218</strain>
    </source>
</reference>
<keyword evidence="4" id="KW-1003">Cell membrane</keyword>
<dbReference type="InterPro" id="IPR020846">
    <property type="entry name" value="MFS_dom"/>
</dbReference>
<evidence type="ECO:0000313" key="11">
    <source>
        <dbReference type="Proteomes" id="UP000016562"/>
    </source>
</evidence>
<dbReference type="GO" id="GO:0042910">
    <property type="term" value="F:xenobiotic transmembrane transporter activity"/>
    <property type="evidence" value="ECO:0007669"/>
    <property type="project" value="InterPro"/>
</dbReference>
<dbReference type="NCBIfam" id="TIGR00710">
    <property type="entry name" value="efflux_Bcr_CflA"/>
    <property type="match status" value="1"/>
</dbReference>
<dbReference type="Pfam" id="PF07690">
    <property type="entry name" value="MFS_1"/>
    <property type="match status" value="1"/>
</dbReference>
<proteinExistence type="inferred from homology"/>
<keyword evidence="8" id="KW-0997">Cell inner membrane</keyword>
<protein>
    <recommendedName>
        <fullName evidence="8">Bcr/CflA family efflux transporter</fullName>
    </recommendedName>
</protein>
<organism evidence="10 11">
    <name type="scientific">Vibrio ezurae NBRC 102218</name>
    <dbReference type="NCBI Taxonomy" id="1219080"/>
    <lineage>
        <taxon>Bacteria</taxon>
        <taxon>Pseudomonadati</taxon>
        <taxon>Pseudomonadota</taxon>
        <taxon>Gammaproteobacteria</taxon>
        <taxon>Vibrionales</taxon>
        <taxon>Vibrionaceae</taxon>
        <taxon>Vibrio</taxon>
    </lineage>
</organism>
<dbReference type="GO" id="GO:0015385">
    <property type="term" value="F:sodium:proton antiporter activity"/>
    <property type="evidence" value="ECO:0007669"/>
    <property type="project" value="TreeGrafter"/>
</dbReference>
<dbReference type="PANTHER" id="PTHR23502:SF132">
    <property type="entry name" value="POLYAMINE TRANSPORTER 2-RELATED"/>
    <property type="match status" value="1"/>
</dbReference>
<comment type="subcellular location">
    <subcellularLocation>
        <location evidence="8">Cell inner membrane</location>
        <topology evidence="8">Multi-pass membrane protein</topology>
    </subcellularLocation>
    <subcellularLocation>
        <location evidence="1">Cell membrane</location>
        <topology evidence="1">Multi-pass membrane protein</topology>
    </subcellularLocation>
</comment>
<feature type="transmembrane region" description="Helical" evidence="8">
    <location>
        <begin position="106"/>
        <end position="128"/>
    </location>
</feature>
<dbReference type="InterPro" id="IPR036259">
    <property type="entry name" value="MFS_trans_sf"/>
</dbReference>
<accession>U3CNA8</accession>
<feature type="transmembrane region" description="Helical" evidence="8">
    <location>
        <begin position="81"/>
        <end position="100"/>
    </location>
</feature>
<dbReference type="Proteomes" id="UP000016562">
    <property type="component" value="Unassembled WGS sequence"/>
</dbReference>
<dbReference type="AlphaFoldDB" id="U3CNA8"/>
<feature type="transmembrane region" description="Helical" evidence="8">
    <location>
        <begin position="221"/>
        <end position="246"/>
    </location>
</feature>
<dbReference type="GO" id="GO:0005886">
    <property type="term" value="C:plasma membrane"/>
    <property type="evidence" value="ECO:0007669"/>
    <property type="project" value="UniProtKB-SubCell"/>
</dbReference>
<keyword evidence="6 8" id="KW-1133">Transmembrane helix</keyword>
<comment type="similarity">
    <text evidence="2 8">Belongs to the major facilitator superfamily. Bcr/CmlA family.</text>
</comment>
<dbReference type="PANTHER" id="PTHR23502">
    <property type="entry name" value="MAJOR FACILITATOR SUPERFAMILY"/>
    <property type="match status" value="1"/>
</dbReference>
<evidence type="ECO:0000256" key="4">
    <source>
        <dbReference type="ARBA" id="ARBA00022475"/>
    </source>
</evidence>
<feature type="transmembrane region" description="Helical" evidence="8">
    <location>
        <begin position="140"/>
        <end position="162"/>
    </location>
</feature>
<dbReference type="OrthoDB" id="9814303at2"/>
<sequence>MTANNSKPIFHLTLAMMLTLGAISGLTPLSMDMYLPAMPIMATDLASSINSIQFTLTIYMAGFAIGQIIHGPLSDSYGRKSVLMIGIALFGISSLTSVFVDSVFALTLSRLCQGLSGATGAVVLMALIRDMFNREAFSRVMSLVSLIMTIAPLVAPLIGGYLTVWFGWRSIFILLASLSVVMILLIAKQLPETLPVEKRQPLRFRSIFLNYIQVLRNKKSLGLIACDSLAFTGMFSFLTVGSFVYIDIFGVKVEHFGYLFGLNVITMTLLTMVNARWVVSIGVHSLLRAGLALIALASIGLVNVWYFDLGIVGLVPCIMVYVGSIGLINSNCMALLLNNYSSLAGTASALAGTMRFGMSAILGSIVAGSPHNPTFTLVLSMALCALGATCAYVYTARNA</sequence>
<dbReference type="RefSeq" id="WP_021713302.1">
    <property type="nucleotide sequence ID" value="NZ_BATM01000019.1"/>
</dbReference>
<feature type="transmembrane region" description="Helical" evidence="8">
    <location>
        <begin position="374"/>
        <end position="394"/>
    </location>
</feature>
<dbReference type="InterPro" id="IPR004812">
    <property type="entry name" value="Efflux_drug-R_Bcr/CmlA"/>
</dbReference>
<evidence type="ECO:0000256" key="7">
    <source>
        <dbReference type="ARBA" id="ARBA00023136"/>
    </source>
</evidence>
<keyword evidence="11" id="KW-1185">Reference proteome</keyword>
<dbReference type="eggNOG" id="COG2814">
    <property type="taxonomic scope" value="Bacteria"/>
</dbReference>
<keyword evidence="3 8" id="KW-0813">Transport</keyword>
<dbReference type="EMBL" id="BATM01000019">
    <property type="protein sequence ID" value="GAD79593.1"/>
    <property type="molecule type" value="Genomic_DNA"/>
</dbReference>
<feature type="transmembrane region" description="Helical" evidence="8">
    <location>
        <begin position="12"/>
        <end position="31"/>
    </location>
</feature>
<evidence type="ECO:0000256" key="8">
    <source>
        <dbReference type="RuleBase" id="RU365088"/>
    </source>
</evidence>
<dbReference type="InterPro" id="IPR011701">
    <property type="entry name" value="MFS"/>
</dbReference>
<gene>
    <name evidence="10" type="ORF">VEZ01S_19_00070</name>
</gene>
<name>U3CNA8_9VIBR</name>
<feature type="domain" description="Major facilitator superfamily (MFS) profile" evidence="9">
    <location>
        <begin position="13"/>
        <end position="399"/>
    </location>
</feature>
<feature type="transmembrane region" description="Helical" evidence="8">
    <location>
        <begin position="313"/>
        <end position="337"/>
    </location>
</feature>